<keyword evidence="3" id="KW-1185">Reference proteome</keyword>
<name>A0A0U1LR78_TALIS</name>
<dbReference type="OMA" id="MNSTSVQ"/>
<feature type="compositionally biased region" description="Polar residues" evidence="1">
    <location>
        <begin position="109"/>
        <end position="118"/>
    </location>
</feature>
<reference evidence="2 3" key="1">
    <citation type="submission" date="2015-04" db="EMBL/GenBank/DDBJ databases">
        <authorList>
            <person name="Syromyatnikov M.Y."/>
            <person name="Popov V.N."/>
        </authorList>
    </citation>
    <scope>NUCLEOTIDE SEQUENCE [LARGE SCALE GENOMIC DNA]</scope>
    <source>
        <strain evidence="2">WF-38-12</strain>
    </source>
</reference>
<evidence type="ECO:0000256" key="1">
    <source>
        <dbReference type="SAM" id="MobiDB-lite"/>
    </source>
</evidence>
<evidence type="ECO:0000313" key="3">
    <source>
        <dbReference type="Proteomes" id="UP000054383"/>
    </source>
</evidence>
<feature type="region of interest" description="Disordered" evidence="1">
    <location>
        <begin position="202"/>
        <end position="361"/>
    </location>
</feature>
<organism evidence="2 3">
    <name type="scientific">Talaromyces islandicus</name>
    <name type="common">Penicillium islandicum</name>
    <dbReference type="NCBI Taxonomy" id="28573"/>
    <lineage>
        <taxon>Eukaryota</taxon>
        <taxon>Fungi</taxon>
        <taxon>Dikarya</taxon>
        <taxon>Ascomycota</taxon>
        <taxon>Pezizomycotina</taxon>
        <taxon>Eurotiomycetes</taxon>
        <taxon>Eurotiomycetidae</taxon>
        <taxon>Eurotiales</taxon>
        <taxon>Trichocomaceae</taxon>
        <taxon>Talaromyces</taxon>
        <taxon>Talaromyces sect. Islandici</taxon>
    </lineage>
</organism>
<dbReference type="AlphaFoldDB" id="A0A0U1LR78"/>
<dbReference type="STRING" id="28573.A0A0U1LR78"/>
<dbReference type="Proteomes" id="UP000054383">
    <property type="component" value="Unassembled WGS sequence"/>
</dbReference>
<feature type="compositionally biased region" description="Polar residues" evidence="1">
    <location>
        <begin position="349"/>
        <end position="361"/>
    </location>
</feature>
<feature type="compositionally biased region" description="Basic and acidic residues" evidence="1">
    <location>
        <begin position="327"/>
        <end position="347"/>
    </location>
</feature>
<gene>
    <name evidence="2" type="ORF">PISL3812_02916</name>
</gene>
<dbReference type="EMBL" id="CVMT01000002">
    <property type="protein sequence ID" value="CRG85913.1"/>
    <property type="molecule type" value="Genomic_DNA"/>
</dbReference>
<accession>A0A0U1LR78</accession>
<proteinExistence type="predicted"/>
<feature type="compositionally biased region" description="Polar residues" evidence="1">
    <location>
        <begin position="129"/>
        <end position="160"/>
    </location>
</feature>
<protein>
    <submittedName>
        <fullName evidence="2">Uncharacterized protein</fullName>
    </submittedName>
</protein>
<feature type="compositionally biased region" description="Basic and acidic residues" evidence="1">
    <location>
        <begin position="54"/>
        <end position="63"/>
    </location>
</feature>
<sequence length="361" mass="38945">MQSTRPETSPVKAGRRVLGEKNINASLTPSAKRHADKHNKPSIDTIPFNPLKGPRKDREDVSHHAGQKRTIDQVTDSETEDAEPRKAVVTAQPGADQDFQIFDDNNDNTRPNSPSREISPTGVAIPAQASKQLIPSQRNTSLVGGQPEVASTSIPASSVPTEPAARRIFIQEKAALVRQRLQSAMHRVGNNSLDRALSQFEASSRPLVPRGSAVLSSSSSSRVPSSSPSSFAAAATKTTTASQKSPTQKRVLLPPLPIQPQSRPVRASAAARTSISSSFSESASYSIVPQEEEAEEEREVEDEEQDDDDEGEETPKAAAENQQRPETNVKEMKAALDEANALHKLKELAQSSTNAEQTVGR</sequence>
<evidence type="ECO:0000313" key="2">
    <source>
        <dbReference type="EMBL" id="CRG85913.1"/>
    </source>
</evidence>
<feature type="region of interest" description="Disordered" evidence="1">
    <location>
        <begin position="1"/>
        <end position="161"/>
    </location>
</feature>
<feature type="compositionally biased region" description="Low complexity" evidence="1">
    <location>
        <begin position="212"/>
        <end position="246"/>
    </location>
</feature>
<feature type="compositionally biased region" description="Acidic residues" evidence="1">
    <location>
        <begin position="290"/>
        <end position="312"/>
    </location>
</feature>
<feature type="compositionally biased region" description="Low complexity" evidence="1">
    <location>
        <begin position="267"/>
        <end position="286"/>
    </location>
</feature>
<dbReference type="OrthoDB" id="5345625at2759"/>